<proteinExistence type="predicted"/>
<dbReference type="EMBL" id="RCNT01000003">
    <property type="protein sequence ID" value="RMA42547.1"/>
    <property type="molecule type" value="Genomic_DNA"/>
</dbReference>
<gene>
    <name evidence="2" type="ORF">D9R08_06980</name>
</gene>
<evidence type="ECO:0000259" key="1">
    <source>
        <dbReference type="Pfam" id="PF09949"/>
    </source>
</evidence>
<sequence>MLRDAFVSAARVAERGLERIGRRKGAPVLDPYIGYATPEGRVLRARVLTHLRASEPDPEQSRLTNLRQMASLFITDEVAGIAVLSEGVEALSDAEGYVTLTVPGAGAGPWDDVPMRIAGRPDSEVICPVQVPGATARWLVISDIDDTMIETGAHSLARNLWTTFTGSALTRVVHPDAVKLMATLAERGRNPVFYVSSSPWNLHDFLEGLFARADLPRGPMFLRDLGVSPSGGIGAGHLDHKSAAIDTILAATPDLPVLLLGDSGQKDAHVYRDAIRRHSGRVRGVALREPAPGVGADDAAAIAEIEAAGVPCYHGPGFGGALAYWGLTPEDEQRQA</sequence>
<dbReference type="OrthoDB" id="9789875at2"/>
<dbReference type="Pfam" id="PF09949">
    <property type="entry name" value="APP1_cat"/>
    <property type="match status" value="1"/>
</dbReference>
<evidence type="ECO:0000313" key="3">
    <source>
        <dbReference type="Proteomes" id="UP000281343"/>
    </source>
</evidence>
<dbReference type="InterPro" id="IPR019236">
    <property type="entry name" value="APP1_cat"/>
</dbReference>
<dbReference type="InterPro" id="IPR052935">
    <property type="entry name" value="Mg2+_PAP"/>
</dbReference>
<organism evidence="2 3">
    <name type="scientific">Rhodophyticola porphyridii</name>
    <dbReference type="NCBI Taxonomy" id="1852017"/>
    <lineage>
        <taxon>Bacteria</taxon>
        <taxon>Pseudomonadati</taxon>
        <taxon>Pseudomonadota</taxon>
        <taxon>Alphaproteobacteria</taxon>
        <taxon>Rhodobacterales</taxon>
        <taxon>Roseobacteraceae</taxon>
        <taxon>Rhodophyticola</taxon>
    </lineage>
</organism>
<accession>A0A3L9Y654</accession>
<reference evidence="2 3" key="1">
    <citation type="submission" date="2018-10" db="EMBL/GenBank/DDBJ databases">
        <authorList>
            <person name="Jung H.S."/>
            <person name="Jeon C.O."/>
        </authorList>
    </citation>
    <scope>NUCLEOTIDE SEQUENCE [LARGE SCALE GENOMIC DNA]</scope>
    <source>
        <strain evidence="2 3">MA-7-27</strain>
    </source>
</reference>
<dbReference type="Proteomes" id="UP000281343">
    <property type="component" value="Unassembled WGS sequence"/>
</dbReference>
<dbReference type="PANTHER" id="PTHR28208:SF3">
    <property type="entry name" value="PHOSPHATIDATE PHOSPHATASE APP1"/>
    <property type="match status" value="1"/>
</dbReference>
<dbReference type="PANTHER" id="PTHR28208">
    <property type="entry name" value="PHOSPHATIDATE PHOSPHATASE APP1"/>
    <property type="match status" value="1"/>
</dbReference>
<name>A0A3L9Y654_9RHOB</name>
<dbReference type="RefSeq" id="WP_121897332.1">
    <property type="nucleotide sequence ID" value="NZ_RCNT01000003.1"/>
</dbReference>
<protein>
    <submittedName>
        <fullName evidence="2">DUF2183 domain-containing protein</fullName>
    </submittedName>
</protein>
<dbReference type="AlphaFoldDB" id="A0A3L9Y654"/>
<evidence type="ECO:0000313" key="2">
    <source>
        <dbReference type="EMBL" id="RMA42547.1"/>
    </source>
</evidence>
<keyword evidence="3" id="KW-1185">Reference proteome</keyword>
<feature type="domain" description="Phosphatidate phosphatase APP1 catalytic" evidence="1">
    <location>
        <begin position="138"/>
        <end position="289"/>
    </location>
</feature>
<comment type="caution">
    <text evidence="2">The sequence shown here is derived from an EMBL/GenBank/DDBJ whole genome shotgun (WGS) entry which is preliminary data.</text>
</comment>
<dbReference type="GO" id="GO:0008195">
    <property type="term" value="F:phosphatidate phosphatase activity"/>
    <property type="evidence" value="ECO:0007669"/>
    <property type="project" value="InterPro"/>
</dbReference>